<comment type="subcellular location">
    <subcellularLocation>
        <location evidence="1">Membrane</location>
    </subcellularLocation>
</comment>
<evidence type="ECO:0000259" key="5">
    <source>
        <dbReference type="Pfam" id="PF03717"/>
    </source>
</evidence>
<keyword evidence="2 3" id="KW-0472">Membrane</keyword>
<dbReference type="Pfam" id="PF00905">
    <property type="entry name" value="Transpeptidase"/>
    <property type="match status" value="1"/>
</dbReference>
<evidence type="ECO:0000313" key="6">
    <source>
        <dbReference type="EMBL" id="OGH74023.1"/>
    </source>
</evidence>
<dbReference type="Proteomes" id="UP000178347">
    <property type="component" value="Unassembled WGS sequence"/>
</dbReference>
<dbReference type="EMBL" id="MFQN01000031">
    <property type="protein sequence ID" value="OGH74023.1"/>
    <property type="molecule type" value="Genomic_DNA"/>
</dbReference>
<dbReference type="AlphaFoldDB" id="A0A1F6MRH1"/>
<organism evidence="6 7">
    <name type="scientific">Candidatus Magasanikbacteria bacterium RIFCSPLOWO2_12_FULL_43_12</name>
    <dbReference type="NCBI Taxonomy" id="1798692"/>
    <lineage>
        <taxon>Bacteria</taxon>
        <taxon>Candidatus Magasanikiibacteriota</taxon>
    </lineage>
</organism>
<dbReference type="InterPro" id="IPR012338">
    <property type="entry name" value="Beta-lactam/transpept-like"/>
</dbReference>
<dbReference type="SUPFAM" id="SSF56519">
    <property type="entry name" value="Penicillin binding protein dimerisation domain"/>
    <property type="match status" value="1"/>
</dbReference>
<feature type="domain" description="Penicillin-binding protein transpeptidase" evidence="4">
    <location>
        <begin position="269"/>
        <end position="576"/>
    </location>
</feature>
<gene>
    <name evidence="6" type="ORF">A3G00_01880</name>
</gene>
<evidence type="ECO:0000259" key="4">
    <source>
        <dbReference type="Pfam" id="PF00905"/>
    </source>
</evidence>
<sequence>MFRNNYASGRVLTKEPKDLRLRLIFVFFVLLGTLTAVRLFYLMILQRDFYAALAGGSREVFSNLFPERGSIFIQDSRTGEEFPAAMNRDYFVVFVDTREIKNDADAENVTQKLAEIFGYDEEKKLAVFLPINKRDDPYEPIENKVDEEMVDKLKEFNLPGLGFVRKTFRFYPEGKLASQVIGFLGKDQTGNDVGRYGIEGYWQKELAGSGGFMTGARSPAGGLIPLAGWSFSAAEDGVDLLLTIDRSLQYKACEKLAQAKEEYGAVSAALIIMDPKTGAIRAMCSVPEFDPNQYGSADSADGYNNSTIFTQYEPGSVFKPITMAAALNDGVITAESGFNDTGSRSGLCSKPIKNASEKIYNYQSMSEILENSVNTGAVYLAEKLGKKKFVEYVENFGFGIKSGIELDSEVSGNIDTLFENKPEKVDCYTATASFGQGITATPLQLISAFSAIANGGKLLKPYIIDEIRHADGSVDKIKPKEIRQVIDSRAAMLVSGMLVNVIDKGHAKQAGVKGYYVGGKTGTAQISGPGGYSAETNHTFVGFAPIVDPKFAMIVKFEKPQRTWADGTAAPVFGDVADFILDYYQVPPER</sequence>
<dbReference type="InterPro" id="IPR036138">
    <property type="entry name" value="PBP_dimer_sf"/>
</dbReference>
<dbReference type="Gene3D" id="3.30.450.330">
    <property type="match status" value="1"/>
</dbReference>
<dbReference type="PANTHER" id="PTHR30627">
    <property type="entry name" value="PEPTIDOGLYCAN D,D-TRANSPEPTIDASE"/>
    <property type="match status" value="1"/>
</dbReference>
<evidence type="ECO:0000313" key="7">
    <source>
        <dbReference type="Proteomes" id="UP000178347"/>
    </source>
</evidence>
<protein>
    <recommendedName>
        <fullName evidence="8">Penicillin-binding protein transpeptidase domain-containing protein</fullName>
    </recommendedName>
</protein>
<feature type="transmembrane region" description="Helical" evidence="3">
    <location>
        <begin position="21"/>
        <end position="44"/>
    </location>
</feature>
<dbReference type="Gene3D" id="3.90.1310.10">
    <property type="entry name" value="Penicillin-binding protein 2a (Domain 2)"/>
    <property type="match status" value="1"/>
</dbReference>
<name>A0A1F6MRH1_9BACT</name>
<proteinExistence type="predicted"/>
<dbReference type="GO" id="GO:0008658">
    <property type="term" value="F:penicillin binding"/>
    <property type="evidence" value="ECO:0007669"/>
    <property type="project" value="InterPro"/>
</dbReference>
<keyword evidence="3" id="KW-1133">Transmembrane helix</keyword>
<accession>A0A1F6MRH1</accession>
<reference evidence="6 7" key="1">
    <citation type="journal article" date="2016" name="Nat. Commun.">
        <title>Thousands of microbial genomes shed light on interconnected biogeochemical processes in an aquifer system.</title>
        <authorList>
            <person name="Anantharaman K."/>
            <person name="Brown C.T."/>
            <person name="Hug L.A."/>
            <person name="Sharon I."/>
            <person name="Castelle C.J."/>
            <person name="Probst A.J."/>
            <person name="Thomas B.C."/>
            <person name="Singh A."/>
            <person name="Wilkins M.J."/>
            <person name="Karaoz U."/>
            <person name="Brodie E.L."/>
            <person name="Williams K.H."/>
            <person name="Hubbard S.S."/>
            <person name="Banfield J.F."/>
        </authorList>
    </citation>
    <scope>NUCLEOTIDE SEQUENCE [LARGE SCALE GENOMIC DNA]</scope>
</reference>
<evidence type="ECO:0000256" key="1">
    <source>
        <dbReference type="ARBA" id="ARBA00004370"/>
    </source>
</evidence>
<comment type="caution">
    <text evidence="6">The sequence shown here is derived from an EMBL/GenBank/DDBJ whole genome shotgun (WGS) entry which is preliminary data.</text>
</comment>
<dbReference type="Pfam" id="PF03717">
    <property type="entry name" value="PBP_dimer"/>
    <property type="match status" value="1"/>
</dbReference>
<keyword evidence="3" id="KW-0812">Transmembrane</keyword>
<feature type="domain" description="Penicillin-binding protein dimerisation" evidence="5">
    <location>
        <begin position="66"/>
        <end position="217"/>
    </location>
</feature>
<evidence type="ECO:0008006" key="8">
    <source>
        <dbReference type="Google" id="ProtNLM"/>
    </source>
</evidence>
<dbReference type="PANTHER" id="PTHR30627:SF1">
    <property type="entry name" value="PEPTIDOGLYCAN D,D-TRANSPEPTIDASE FTSI"/>
    <property type="match status" value="1"/>
</dbReference>
<dbReference type="GO" id="GO:0005886">
    <property type="term" value="C:plasma membrane"/>
    <property type="evidence" value="ECO:0007669"/>
    <property type="project" value="TreeGrafter"/>
</dbReference>
<dbReference type="InterPro" id="IPR050515">
    <property type="entry name" value="Beta-lactam/transpept"/>
</dbReference>
<dbReference type="InterPro" id="IPR001460">
    <property type="entry name" value="PCN-bd_Tpept"/>
</dbReference>
<dbReference type="InterPro" id="IPR005311">
    <property type="entry name" value="PBP_dimer"/>
</dbReference>
<dbReference type="GO" id="GO:0071555">
    <property type="term" value="P:cell wall organization"/>
    <property type="evidence" value="ECO:0007669"/>
    <property type="project" value="TreeGrafter"/>
</dbReference>
<dbReference type="STRING" id="1798692.A3G00_01880"/>
<dbReference type="Gene3D" id="3.40.710.10">
    <property type="entry name" value="DD-peptidase/beta-lactamase superfamily"/>
    <property type="match status" value="1"/>
</dbReference>
<dbReference type="SUPFAM" id="SSF56601">
    <property type="entry name" value="beta-lactamase/transpeptidase-like"/>
    <property type="match status" value="1"/>
</dbReference>
<evidence type="ECO:0000256" key="2">
    <source>
        <dbReference type="ARBA" id="ARBA00023136"/>
    </source>
</evidence>
<evidence type="ECO:0000256" key="3">
    <source>
        <dbReference type="SAM" id="Phobius"/>
    </source>
</evidence>